<feature type="transmembrane region" description="Helical" evidence="2">
    <location>
        <begin position="97"/>
        <end position="119"/>
    </location>
</feature>
<feature type="compositionally biased region" description="Basic and acidic residues" evidence="1">
    <location>
        <begin position="218"/>
        <end position="232"/>
    </location>
</feature>
<reference evidence="4" key="2">
    <citation type="journal article" date="2009" name="Fungal Genet. Biol.">
        <title>The 2008 update of the Aspergillus nidulans genome annotation: a community effort.</title>
        <authorList>
            <person name="Wortman J.R."/>
            <person name="Gilsenan J.M."/>
            <person name="Joardar V."/>
            <person name="Deegan J."/>
            <person name="Clutterbuck J."/>
            <person name="Andersen M.R."/>
            <person name="Archer D."/>
            <person name="Bencina M."/>
            <person name="Braus G."/>
            <person name="Coutinho P."/>
            <person name="von Dohren H."/>
            <person name="Doonan J."/>
            <person name="Driessen A.J."/>
            <person name="Durek P."/>
            <person name="Espeso E."/>
            <person name="Fekete E."/>
            <person name="Flipphi M."/>
            <person name="Estrada C.G."/>
            <person name="Geysens S."/>
            <person name="Goldman G."/>
            <person name="de Groot P.W."/>
            <person name="Hansen K."/>
            <person name="Harris S.D."/>
            <person name="Heinekamp T."/>
            <person name="Helmstaedt K."/>
            <person name="Henrissat B."/>
            <person name="Hofmann G."/>
            <person name="Homan T."/>
            <person name="Horio T."/>
            <person name="Horiuchi H."/>
            <person name="James S."/>
            <person name="Jones M."/>
            <person name="Karaffa L."/>
            <person name="Karanyi Z."/>
            <person name="Kato M."/>
            <person name="Keller N."/>
            <person name="Kelly D.E."/>
            <person name="Kiel J.A."/>
            <person name="Kim J.M."/>
            <person name="van der Klei I.J."/>
            <person name="Klis F.M."/>
            <person name="Kovalchuk A."/>
            <person name="Krasevec N."/>
            <person name="Kubicek C.P."/>
            <person name="Liu B."/>
            <person name="Maccabe A."/>
            <person name="Meyer V."/>
            <person name="Mirabito P."/>
            <person name="Miskei M."/>
            <person name="Mos M."/>
            <person name="Mullins J."/>
            <person name="Nelson D.R."/>
            <person name="Nielsen J."/>
            <person name="Oakley B.R."/>
            <person name="Osmani S.A."/>
            <person name="Pakula T."/>
            <person name="Paszewski A."/>
            <person name="Paulsen I."/>
            <person name="Pilsyk S."/>
            <person name="Pocsi I."/>
            <person name="Punt P.J."/>
            <person name="Ram A.F."/>
            <person name="Ren Q."/>
            <person name="Robellet X."/>
            <person name="Robson G."/>
            <person name="Seiboth B."/>
            <person name="van Solingen P."/>
            <person name="Specht T."/>
            <person name="Sun J."/>
            <person name="Taheri-Talesh N."/>
            <person name="Takeshita N."/>
            <person name="Ussery D."/>
            <person name="vanKuyk P.A."/>
            <person name="Visser H."/>
            <person name="van de Vondervoort P.J."/>
            <person name="de Vries R.P."/>
            <person name="Walton J."/>
            <person name="Xiang X."/>
            <person name="Xiong Y."/>
            <person name="Zeng A.P."/>
            <person name="Brandt B.W."/>
            <person name="Cornell M.J."/>
            <person name="van den Hondel C.A."/>
            <person name="Visser J."/>
            <person name="Oliver S.G."/>
            <person name="Turner G."/>
        </authorList>
    </citation>
    <scope>GENOME REANNOTATION</scope>
    <source>
        <strain evidence="4">FGSC A4 / ATCC 38163 / CBS 112.46 / NRRL 194 / M139</strain>
    </source>
</reference>
<evidence type="ECO:0000313" key="3">
    <source>
        <dbReference type="EMBL" id="CBF82582.1"/>
    </source>
</evidence>
<evidence type="ECO:0000256" key="2">
    <source>
        <dbReference type="SAM" id="Phobius"/>
    </source>
</evidence>
<keyword evidence="2" id="KW-0812">Transmembrane</keyword>
<dbReference type="KEGG" id="ani:ANIA_11182"/>
<sequence>MAIRSLPFIPIPPMPLQTTLTLPTSQTFAPTGACSSHHEGRRSVIPGRKPSVRACTSIIRDPTIHWKLFNLVLSTVLFLINLAIFITFVVLRAIQGPWIYIILTFILLTIGVVWCHALCRLVAAVYQFPNYAADCTLPIEMTETASYVRPNHPISVTLAGDEERSTGSHSTGHAVKVTTPPPAYGLWRDSVLLIYIQRLDPCLLHWQCLENQPAALQHTERRNENPNREPQGHRPPSYMSDNSVEGAMGQEHWLNKAPTIRCNRANVNNVSWGGGESR</sequence>
<keyword evidence="4" id="KW-1185">Reference proteome</keyword>
<dbReference type="OMA" id="RFAMEIL"/>
<evidence type="ECO:0000313" key="4">
    <source>
        <dbReference type="Proteomes" id="UP000000560"/>
    </source>
</evidence>
<dbReference type="Proteomes" id="UP000000560">
    <property type="component" value="Chromosome VI"/>
</dbReference>
<gene>
    <name evidence="3" type="ORF">ANIA_11182</name>
</gene>
<dbReference type="OrthoDB" id="5417811at2759"/>
<feature type="transmembrane region" description="Helical" evidence="2">
    <location>
        <begin position="68"/>
        <end position="91"/>
    </location>
</feature>
<proteinExistence type="predicted"/>
<dbReference type="RefSeq" id="XP_050468353.1">
    <property type="nucleotide sequence ID" value="XM_050612429.1"/>
</dbReference>
<accession>C8VH62</accession>
<dbReference type="GeneID" id="2868030"/>
<dbReference type="HOGENOM" id="CLU_1001251_0_0_1"/>
<dbReference type="EMBL" id="BN001306">
    <property type="protein sequence ID" value="CBF82582.1"/>
    <property type="molecule type" value="Genomic_DNA"/>
</dbReference>
<evidence type="ECO:0000256" key="1">
    <source>
        <dbReference type="SAM" id="MobiDB-lite"/>
    </source>
</evidence>
<reference evidence="4" key="1">
    <citation type="journal article" date="2005" name="Nature">
        <title>Sequencing of Aspergillus nidulans and comparative analysis with A. fumigatus and A. oryzae.</title>
        <authorList>
            <person name="Galagan J.E."/>
            <person name="Calvo S.E."/>
            <person name="Cuomo C."/>
            <person name="Ma L.J."/>
            <person name="Wortman J.R."/>
            <person name="Batzoglou S."/>
            <person name="Lee S.I."/>
            <person name="Basturkmen M."/>
            <person name="Spevak C.C."/>
            <person name="Clutterbuck J."/>
            <person name="Kapitonov V."/>
            <person name="Jurka J."/>
            <person name="Scazzocchio C."/>
            <person name="Farman M."/>
            <person name="Butler J."/>
            <person name="Purcell S."/>
            <person name="Harris S."/>
            <person name="Braus G.H."/>
            <person name="Draht O."/>
            <person name="Busch S."/>
            <person name="D'Enfert C."/>
            <person name="Bouchier C."/>
            <person name="Goldman G.H."/>
            <person name="Bell-Pedersen D."/>
            <person name="Griffiths-Jones S."/>
            <person name="Doonan J.H."/>
            <person name="Yu J."/>
            <person name="Vienken K."/>
            <person name="Pain A."/>
            <person name="Freitag M."/>
            <person name="Selker E.U."/>
            <person name="Archer D.B."/>
            <person name="Penalva M.A."/>
            <person name="Oakley B.R."/>
            <person name="Momany M."/>
            <person name="Tanaka T."/>
            <person name="Kumagai T."/>
            <person name="Asai K."/>
            <person name="Machida M."/>
            <person name="Nierman W.C."/>
            <person name="Denning D.W."/>
            <person name="Caddick M."/>
            <person name="Hynes M."/>
            <person name="Paoletti M."/>
            <person name="Fischer R."/>
            <person name="Miller B."/>
            <person name="Dyer P."/>
            <person name="Sachs M.S."/>
            <person name="Osmani S.A."/>
            <person name="Birren B.W."/>
        </authorList>
    </citation>
    <scope>NUCLEOTIDE SEQUENCE [LARGE SCALE GENOMIC DNA]</scope>
    <source>
        <strain evidence="4">FGSC A4 / ATCC 38163 / CBS 112.46 / NRRL 194 / M139</strain>
    </source>
</reference>
<keyword evidence="2" id="KW-1133">Transmembrane helix</keyword>
<protein>
    <submittedName>
        <fullName evidence="3">Uncharacterized protein</fullName>
    </submittedName>
</protein>
<keyword evidence="2" id="KW-0472">Membrane</keyword>
<dbReference type="AlphaFoldDB" id="C8VH62"/>
<dbReference type="VEuPathDB" id="FungiDB:AN11182"/>
<organism evidence="3 4">
    <name type="scientific">Emericella nidulans (strain FGSC A4 / ATCC 38163 / CBS 112.46 / NRRL 194 / M139)</name>
    <name type="common">Aspergillus nidulans</name>
    <dbReference type="NCBI Taxonomy" id="227321"/>
    <lineage>
        <taxon>Eukaryota</taxon>
        <taxon>Fungi</taxon>
        <taxon>Dikarya</taxon>
        <taxon>Ascomycota</taxon>
        <taxon>Pezizomycotina</taxon>
        <taxon>Eurotiomycetes</taxon>
        <taxon>Eurotiomycetidae</taxon>
        <taxon>Eurotiales</taxon>
        <taxon>Aspergillaceae</taxon>
        <taxon>Aspergillus</taxon>
        <taxon>Aspergillus subgen. Nidulantes</taxon>
    </lineage>
</organism>
<name>C8VH62_EMENI</name>
<dbReference type="InParanoid" id="C8VH62"/>
<feature type="region of interest" description="Disordered" evidence="1">
    <location>
        <begin position="218"/>
        <end position="244"/>
    </location>
</feature>